<gene>
    <name evidence="1" type="ORF">K3G42_009087</name>
</gene>
<protein>
    <submittedName>
        <fullName evidence="1">Uncharacterized protein</fullName>
    </submittedName>
</protein>
<name>A0ACB8EAG6_9SAUR</name>
<organism evidence="1 2">
    <name type="scientific">Sphaerodactylus townsendi</name>
    <dbReference type="NCBI Taxonomy" id="933632"/>
    <lineage>
        <taxon>Eukaryota</taxon>
        <taxon>Metazoa</taxon>
        <taxon>Chordata</taxon>
        <taxon>Craniata</taxon>
        <taxon>Vertebrata</taxon>
        <taxon>Euteleostomi</taxon>
        <taxon>Lepidosauria</taxon>
        <taxon>Squamata</taxon>
        <taxon>Bifurcata</taxon>
        <taxon>Gekkota</taxon>
        <taxon>Sphaerodactylidae</taxon>
        <taxon>Sphaerodactylus</taxon>
    </lineage>
</organism>
<sequence>MGTATPLGQAPPGAGRMRTADSWLPPEPFAQPLTAIPQTASGGARRGLPSPREWARARPRHALPPPPPSARIVVGKVSAARRALKGAKRRCLLVPPQLLLIG</sequence>
<keyword evidence="2" id="KW-1185">Reference proteome</keyword>
<dbReference type="EMBL" id="CM037627">
    <property type="protein sequence ID" value="KAH7989400.1"/>
    <property type="molecule type" value="Genomic_DNA"/>
</dbReference>
<comment type="caution">
    <text evidence="1">The sequence shown here is derived from an EMBL/GenBank/DDBJ whole genome shotgun (WGS) entry which is preliminary data.</text>
</comment>
<dbReference type="Proteomes" id="UP000827872">
    <property type="component" value="Linkage Group LG14"/>
</dbReference>
<accession>A0ACB8EAG6</accession>
<proteinExistence type="predicted"/>
<evidence type="ECO:0000313" key="2">
    <source>
        <dbReference type="Proteomes" id="UP000827872"/>
    </source>
</evidence>
<reference evidence="1" key="1">
    <citation type="submission" date="2021-08" db="EMBL/GenBank/DDBJ databases">
        <title>The first chromosome-level gecko genome reveals the dynamic sex chromosomes of Neotropical dwarf geckos (Sphaerodactylidae: Sphaerodactylus).</title>
        <authorList>
            <person name="Pinto B.J."/>
            <person name="Keating S.E."/>
            <person name="Gamble T."/>
        </authorList>
    </citation>
    <scope>NUCLEOTIDE SEQUENCE</scope>
    <source>
        <strain evidence="1">TG3544</strain>
    </source>
</reference>
<evidence type="ECO:0000313" key="1">
    <source>
        <dbReference type="EMBL" id="KAH7989400.1"/>
    </source>
</evidence>